<gene>
    <name evidence="1" type="ORF">UFOPK4121_01368</name>
</gene>
<dbReference type="AlphaFoldDB" id="A0A6J7RRF4"/>
<protein>
    <submittedName>
        <fullName evidence="1">Unannotated protein</fullName>
    </submittedName>
</protein>
<proteinExistence type="predicted"/>
<name>A0A6J7RRF4_9ZZZZ</name>
<accession>A0A6J7RRF4</accession>
<organism evidence="1">
    <name type="scientific">freshwater metagenome</name>
    <dbReference type="NCBI Taxonomy" id="449393"/>
    <lineage>
        <taxon>unclassified sequences</taxon>
        <taxon>metagenomes</taxon>
        <taxon>ecological metagenomes</taxon>
    </lineage>
</organism>
<evidence type="ECO:0000313" key="1">
    <source>
        <dbReference type="EMBL" id="CAB5030990.1"/>
    </source>
</evidence>
<sequence length="106" mass="10978">MLKFGVGDAVSGVKWITANCQRPIAWLAIWSATEMDAISERIRAISAAASGPISDSEPALASGAGTGFPCGGVGSPPPGVQSPLMLITSRANDRCFLEVNADFKKL</sequence>
<reference evidence="1" key="1">
    <citation type="submission" date="2020-05" db="EMBL/GenBank/DDBJ databases">
        <authorList>
            <person name="Chiriac C."/>
            <person name="Salcher M."/>
            <person name="Ghai R."/>
            <person name="Kavagutti S V."/>
        </authorList>
    </citation>
    <scope>NUCLEOTIDE SEQUENCE</scope>
</reference>
<dbReference type="EMBL" id="CAFBPQ010000057">
    <property type="protein sequence ID" value="CAB5030990.1"/>
    <property type="molecule type" value="Genomic_DNA"/>
</dbReference>